<gene>
    <name evidence="2" type="ORF">QO006_001376</name>
</gene>
<dbReference type="EMBL" id="JAURUR010000003">
    <property type="protein sequence ID" value="MDP9763951.1"/>
    <property type="molecule type" value="Genomic_DNA"/>
</dbReference>
<name>A0ABT9MBJ6_9DEIO</name>
<protein>
    <submittedName>
        <fullName evidence="2">Uncharacterized protein</fullName>
    </submittedName>
</protein>
<organism evidence="2 3">
    <name type="scientific">Deinococcus enclensis</name>
    <dbReference type="NCBI Taxonomy" id="1049582"/>
    <lineage>
        <taxon>Bacteria</taxon>
        <taxon>Thermotogati</taxon>
        <taxon>Deinococcota</taxon>
        <taxon>Deinococci</taxon>
        <taxon>Deinococcales</taxon>
        <taxon>Deinococcaceae</taxon>
        <taxon>Deinococcus</taxon>
    </lineage>
</organism>
<accession>A0ABT9MBJ6</accession>
<dbReference type="RefSeq" id="WP_307465188.1">
    <property type="nucleotide sequence ID" value="NZ_JAURUR010000003.1"/>
</dbReference>
<evidence type="ECO:0000313" key="3">
    <source>
        <dbReference type="Proteomes" id="UP001232163"/>
    </source>
</evidence>
<feature type="region of interest" description="Disordered" evidence="1">
    <location>
        <begin position="1"/>
        <end position="67"/>
    </location>
</feature>
<proteinExistence type="predicted"/>
<keyword evidence="3" id="KW-1185">Reference proteome</keyword>
<evidence type="ECO:0000313" key="2">
    <source>
        <dbReference type="EMBL" id="MDP9763951.1"/>
    </source>
</evidence>
<reference evidence="2 3" key="1">
    <citation type="submission" date="2023-07" db="EMBL/GenBank/DDBJ databases">
        <title>Genomic Encyclopedia of Type Strains, Phase IV (KMG-IV): sequencing the most valuable type-strain genomes for metagenomic binning, comparative biology and taxonomic classification.</title>
        <authorList>
            <person name="Goeker M."/>
        </authorList>
    </citation>
    <scope>NUCLEOTIDE SEQUENCE [LARGE SCALE GENOMIC DNA]</scope>
    <source>
        <strain evidence="2 3">NIO-1023</strain>
    </source>
</reference>
<dbReference type="Proteomes" id="UP001232163">
    <property type="component" value="Unassembled WGS sequence"/>
</dbReference>
<comment type="caution">
    <text evidence="2">The sequence shown here is derived from an EMBL/GenBank/DDBJ whole genome shotgun (WGS) entry which is preliminary data.</text>
</comment>
<sequence>MSDLLKGLAQLKQVRQTEQPEPTPVTSHPASAPERRPGSGTEVDQTPQAGMAGKPGHGRGEEKTLAGRVPLALHRELAKLILEAADDMGMRRIYIDEALEAAVRIVIGDQAIQERWKAEVQQVRMEKAGS</sequence>
<evidence type="ECO:0000256" key="1">
    <source>
        <dbReference type="SAM" id="MobiDB-lite"/>
    </source>
</evidence>
<feature type="compositionally biased region" description="Polar residues" evidence="1">
    <location>
        <begin position="13"/>
        <end position="29"/>
    </location>
</feature>